<dbReference type="PROSITE" id="PS51257">
    <property type="entry name" value="PROKAR_LIPOPROTEIN"/>
    <property type="match status" value="1"/>
</dbReference>
<gene>
    <name evidence="1" type="ORF">ACFFVK_18795</name>
</gene>
<evidence type="ECO:0000313" key="1">
    <source>
        <dbReference type="EMBL" id="MFB9110638.1"/>
    </source>
</evidence>
<organism evidence="1 2">
    <name type="scientific">Flavobacterium gyeonganense</name>
    <dbReference type="NCBI Taxonomy" id="1310418"/>
    <lineage>
        <taxon>Bacteria</taxon>
        <taxon>Pseudomonadati</taxon>
        <taxon>Bacteroidota</taxon>
        <taxon>Flavobacteriia</taxon>
        <taxon>Flavobacteriales</taxon>
        <taxon>Flavobacteriaceae</taxon>
        <taxon>Flavobacterium</taxon>
    </lineage>
</organism>
<dbReference type="NCBIfam" id="NF047539">
    <property type="entry name" value="XAC2610_fam"/>
    <property type="match status" value="1"/>
</dbReference>
<evidence type="ECO:0000313" key="2">
    <source>
        <dbReference type="Proteomes" id="UP001589562"/>
    </source>
</evidence>
<proteinExistence type="predicted"/>
<name>A0ABV5HFN5_9FLAO</name>
<dbReference type="Proteomes" id="UP001589562">
    <property type="component" value="Unassembled WGS sequence"/>
</dbReference>
<reference evidence="1 2" key="1">
    <citation type="submission" date="2024-09" db="EMBL/GenBank/DDBJ databases">
        <authorList>
            <person name="Sun Q."/>
            <person name="Mori K."/>
        </authorList>
    </citation>
    <scope>NUCLEOTIDE SEQUENCE [LARGE SCALE GENOMIC DNA]</scope>
    <source>
        <strain evidence="1 2">CECT 8365</strain>
    </source>
</reference>
<dbReference type="EMBL" id="JBHMFE010000046">
    <property type="protein sequence ID" value="MFB9110638.1"/>
    <property type="molecule type" value="Genomic_DNA"/>
</dbReference>
<dbReference type="RefSeq" id="WP_278010495.1">
    <property type="nucleotide sequence ID" value="NZ_CP121112.1"/>
</dbReference>
<accession>A0ABV5HFN5</accession>
<comment type="caution">
    <text evidence="1">The sequence shown here is derived from an EMBL/GenBank/DDBJ whole genome shotgun (WGS) entry which is preliminary data.</text>
</comment>
<dbReference type="InterPro" id="IPR058087">
    <property type="entry name" value="XAC2610_dom"/>
</dbReference>
<sequence length="387" mass="44548">MKYIKYIFLLIILSSCKKDKMNSVSSLSKANIKAINSKLINSSYSQIPINCDDEQFSPTNCGNNEKNLFYKFSVINNKSVIEFKYKNKTFNHSLTESISELGINSFLFENESKMILIIDSFLEYGHTFYVYQLDIDSIKYIGSKSFDVKLDKNEIELKYNFNLSETNNKLILKLGSGYDDINFIISNSIILSIKDNILPDVDSKTENRTLFKKFIFKFSISKIVNEDGNETKKIRINLKNKETDKVQQIDFVPGSLMTEFDVSSSSTVSYFDMEKSIINSYQEIEGGNMLIALDVNFDGLEDFAIINYQGSNGGPQYAYYVQTTNQQFVLDSYLTDIVRFCPSEINKNKKTLTITHPSGCCQIQTYKFQIQRNGEWKEIYSNLEDIK</sequence>
<keyword evidence="2" id="KW-1185">Reference proteome</keyword>
<protein>
    <submittedName>
        <fullName evidence="1">XAC2610-related protein</fullName>
    </submittedName>
</protein>